<dbReference type="PROSITE" id="PS50075">
    <property type="entry name" value="CARRIER"/>
    <property type="match status" value="2"/>
</dbReference>
<name>A0ABZ2MCP9_9BACT</name>
<evidence type="ECO:0000313" key="9">
    <source>
        <dbReference type="EMBL" id="WXB20299.1"/>
    </source>
</evidence>
<dbReference type="Pfam" id="PF22621">
    <property type="entry name" value="CurL-like_PKS_C"/>
    <property type="match status" value="1"/>
</dbReference>
<feature type="active site" description="Proton acceptor; for dehydratase activity" evidence="4">
    <location>
        <position position="2094"/>
    </location>
</feature>
<dbReference type="Gene3D" id="3.10.129.110">
    <property type="entry name" value="Polyketide synthase dehydratase"/>
    <property type="match status" value="1"/>
</dbReference>
<feature type="domain" description="Ketosynthase family 3 (KS3)" evidence="7">
    <location>
        <begin position="1118"/>
        <end position="1541"/>
    </location>
</feature>
<evidence type="ECO:0000256" key="1">
    <source>
        <dbReference type="ARBA" id="ARBA00022450"/>
    </source>
</evidence>
<dbReference type="InterPro" id="IPR036736">
    <property type="entry name" value="ACP-like_sf"/>
</dbReference>
<dbReference type="InterPro" id="IPR016039">
    <property type="entry name" value="Thiolase-like"/>
</dbReference>
<organism evidence="9 10">
    <name type="scientific">Pendulispora albinea</name>
    <dbReference type="NCBI Taxonomy" id="2741071"/>
    <lineage>
        <taxon>Bacteria</taxon>
        <taxon>Pseudomonadati</taxon>
        <taxon>Myxococcota</taxon>
        <taxon>Myxococcia</taxon>
        <taxon>Myxococcales</taxon>
        <taxon>Sorangiineae</taxon>
        <taxon>Pendulisporaceae</taxon>
        <taxon>Pendulispora</taxon>
    </lineage>
</organism>
<dbReference type="InterPro" id="IPR006162">
    <property type="entry name" value="Ppantetheine_attach_site"/>
</dbReference>
<accession>A0ABZ2MCP9</accession>
<dbReference type="Gene3D" id="3.40.47.10">
    <property type="match status" value="1"/>
</dbReference>
<dbReference type="PANTHER" id="PTHR43775:SF37">
    <property type="entry name" value="SI:DKEY-61P9.11"/>
    <property type="match status" value="1"/>
</dbReference>
<dbReference type="Gene3D" id="3.40.50.720">
    <property type="entry name" value="NAD(P)-binding Rossmann-like Domain"/>
    <property type="match status" value="2"/>
</dbReference>
<dbReference type="InterPro" id="IPR020841">
    <property type="entry name" value="PKS_Beta-ketoAc_synthase_dom"/>
</dbReference>
<keyword evidence="2" id="KW-0597">Phosphoprotein</keyword>
<evidence type="ECO:0000256" key="2">
    <source>
        <dbReference type="ARBA" id="ARBA00022553"/>
    </source>
</evidence>
<evidence type="ECO:0000256" key="4">
    <source>
        <dbReference type="PROSITE-ProRule" id="PRU01363"/>
    </source>
</evidence>
<dbReference type="Gene3D" id="3.40.366.10">
    <property type="entry name" value="Malonyl-Coenzyme A Acyl Carrier Protein, domain 2"/>
    <property type="match status" value="2"/>
</dbReference>
<dbReference type="InterPro" id="IPR020807">
    <property type="entry name" value="PKS_DH"/>
</dbReference>
<dbReference type="PROSITE" id="PS52019">
    <property type="entry name" value="PKS_MFAS_DH"/>
    <property type="match status" value="1"/>
</dbReference>
<dbReference type="InterPro" id="IPR014030">
    <property type="entry name" value="Ketoacyl_synth_N"/>
</dbReference>
<dbReference type="InterPro" id="IPR009081">
    <property type="entry name" value="PP-bd_ACP"/>
</dbReference>
<dbReference type="SUPFAM" id="SSF55048">
    <property type="entry name" value="Probable ACP-binding domain of malonyl-CoA ACP transacylase"/>
    <property type="match status" value="2"/>
</dbReference>
<dbReference type="Pfam" id="PF14765">
    <property type="entry name" value="PS-DH"/>
    <property type="match status" value="1"/>
</dbReference>
<dbReference type="CDD" id="cd00833">
    <property type="entry name" value="PKS"/>
    <property type="match status" value="1"/>
</dbReference>
<dbReference type="Pfam" id="PF08659">
    <property type="entry name" value="KR"/>
    <property type="match status" value="2"/>
</dbReference>
<feature type="domain" description="Carrier" evidence="6">
    <location>
        <begin position="2829"/>
        <end position="2904"/>
    </location>
</feature>
<reference evidence="9 10" key="1">
    <citation type="submission" date="2021-12" db="EMBL/GenBank/DDBJ databases">
        <title>Discovery of the Pendulisporaceae a myxobacterial family with distinct sporulation behavior and unique specialized metabolism.</title>
        <authorList>
            <person name="Garcia R."/>
            <person name="Popoff A."/>
            <person name="Bader C.D."/>
            <person name="Loehr J."/>
            <person name="Walesch S."/>
            <person name="Walt C."/>
            <person name="Boldt J."/>
            <person name="Bunk B."/>
            <person name="Haeckl F.J.F.P.J."/>
            <person name="Gunesch A.P."/>
            <person name="Birkelbach J."/>
            <person name="Nuebel U."/>
            <person name="Pietschmann T."/>
            <person name="Bach T."/>
            <person name="Mueller R."/>
        </authorList>
    </citation>
    <scope>NUCLEOTIDE SEQUENCE [LARGE SCALE GENOMIC DNA]</scope>
    <source>
        <strain evidence="9 10">MSr11954</strain>
    </source>
</reference>
<dbReference type="InterPro" id="IPR036291">
    <property type="entry name" value="NAD(P)-bd_dom_sf"/>
</dbReference>
<dbReference type="SMART" id="SM01294">
    <property type="entry name" value="PKS_PP_betabranch"/>
    <property type="match status" value="1"/>
</dbReference>
<protein>
    <submittedName>
        <fullName evidence="9">SDR family NAD(P)-dependent oxidoreductase</fullName>
    </submittedName>
</protein>
<evidence type="ECO:0000313" key="10">
    <source>
        <dbReference type="Proteomes" id="UP001370348"/>
    </source>
</evidence>
<feature type="compositionally biased region" description="Polar residues" evidence="5">
    <location>
        <begin position="2916"/>
        <end position="2927"/>
    </location>
</feature>
<dbReference type="EMBL" id="CP089984">
    <property type="protein sequence ID" value="WXB20299.1"/>
    <property type="molecule type" value="Genomic_DNA"/>
</dbReference>
<gene>
    <name evidence="9" type="ORF">LZC94_37705</name>
</gene>
<feature type="compositionally biased region" description="Basic and acidic residues" evidence="5">
    <location>
        <begin position="1697"/>
        <end position="1722"/>
    </location>
</feature>
<dbReference type="InterPro" id="IPR014031">
    <property type="entry name" value="Ketoacyl_synth_C"/>
</dbReference>
<dbReference type="SMART" id="SM00825">
    <property type="entry name" value="PKS_KS"/>
    <property type="match status" value="1"/>
</dbReference>
<dbReference type="Gene3D" id="3.30.70.3290">
    <property type="match status" value="1"/>
</dbReference>
<dbReference type="InterPro" id="IPR020806">
    <property type="entry name" value="PKS_PP-bd"/>
</dbReference>
<keyword evidence="3" id="KW-0808">Transferase</keyword>
<evidence type="ECO:0000259" key="7">
    <source>
        <dbReference type="PROSITE" id="PS52004"/>
    </source>
</evidence>
<dbReference type="InterPro" id="IPR049551">
    <property type="entry name" value="PKS_DH_C"/>
</dbReference>
<dbReference type="InterPro" id="IPR018201">
    <property type="entry name" value="Ketoacyl_synth_AS"/>
</dbReference>
<dbReference type="SMART" id="SM00826">
    <property type="entry name" value="PKS_DH"/>
    <property type="match status" value="1"/>
</dbReference>
<keyword evidence="10" id="KW-1185">Reference proteome</keyword>
<evidence type="ECO:0000256" key="3">
    <source>
        <dbReference type="ARBA" id="ARBA00022679"/>
    </source>
</evidence>
<feature type="region of interest" description="N-terminal hotdog fold" evidence="4">
    <location>
        <begin position="2062"/>
        <end position="2190"/>
    </location>
</feature>
<dbReference type="PROSITE" id="PS52004">
    <property type="entry name" value="KS3_2"/>
    <property type="match status" value="1"/>
</dbReference>
<dbReference type="SMART" id="SM00827">
    <property type="entry name" value="PKS_AT"/>
    <property type="match status" value="2"/>
</dbReference>
<dbReference type="SMART" id="SM00823">
    <property type="entry name" value="PKS_PP"/>
    <property type="match status" value="2"/>
</dbReference>
<dbReference type="PROSITE" id="PS00606">
    <property type="entry name" value="KS3_1"/>
    <property type="match status" value="1"/>
</dbReference>
<dbReference type="InterPro" id="IPR049552">
    <property type="entry name" value="PKS_DH_N"/>
</dbReference>
<feature type="domain" description="PKS/mFAS DH" evidence="8">
    <location>
        <begin position="2062"/>
        <end position="2358"/>
    </location>
</feature>
<dbReference type="SUPFAM" id="SSF47336">
    <property type="entry name" value="ACP-like"/>
    <property type="match status" value="2"/>
</dbReference>
<dbReference type="PROSITE" id="PS00012">
    <property type="entry name" value="PHOSPHOPANTETHEINE"/>
    <property type="match status" value="2"/>
</dbReference>
<dbReference type="InterPro" id="IPR049900">
    <property type="entry name" value="PKS_mFAS_DH"/>
</dbReference>
<dbReference type="CDD" id="cd08955">
    <property type="entry name" value="KR_2_FAS_SDR_x"/>
    <property type="match status" value="2"/>
</dbReference>
<proteinExistence type="predicted"/>
<dbReference type="InterPro" id="IPR050091">
    <property type="entry name" value="PKS_NRPS_Biosynth_Enz"/>
</dbReference>
<dbReference type="PANTHER" id="PTHR43775">
    <property type="entry name" value="FATTY ACID SYNTHASE"/>
    <property type="match status" value="1"/>
</dbReference>
<keyword evidence="1" id="KW-0596">Phosphopantetheine</keyword>
<sequence length="2956" mass="314297">MGRRLFDVEPVYRETMLRCDSVLSGELDPPLLSVIHAEPGTEHAALLDQTRYTQPALVALEVALAAMWRSWGIEPAIVLGHSVGELAAACVAGVLTLEDALRLAAERGRSMHALPAGGAMISVQADEATVRAAMAATGAGAAVSVAALNGPEDTVFSGDLDAVRAVAERLRAEGRKTQELVVSHAFHSERMTPALDALEAAASRIHHAPAGIEIVSNLTGEPLAGFTPAYWRRHAREPVCFMDGVAAVEARAQVFLEIGPRPTLSALAIRSLRSRDPSGVVFVPSLRKGVDDWSQILASVADLYVHGVTPRFERMHTGRARVALPTYPFRRERYWVERKTSREATASPRTAGAREPLYGVEWRPVSRPASRGEQSPAGRWLVLDGGDAALGGALRAELAAKGVKVDSVDLSNFVASATGEPIAYDGVVLLCATGEVVEANMPARAEGAAVPARAEGAEADVPVRAEGAGVDVPARAEGAEVDVPARAEDAEANVPVRAEGAEADMPVRAESAAVPVRAEDAEANVPARAEGAEADMPVRAEGAAVPVRAEANVSVRAEGAEADMPVRAEGAAVPVGAEDAEANVPARAEGAEADMPVRAEGAEGDVPVRVEGAEANVSVRDEGVDADLPGRVELVLGSALDAVQAVARRGGGRIWLVTRGASLVASPLRGLGRVAALEHPAQWGGLIDLDPSRPEDEARELGAELLASREADLEVAFREGRRLEARVVTRTASAEPVALHADATYLITGGSGALGLHVAAWLVRGGARHIVLVGRRPPGEAAASSIRALEEQGARVLVVAADVARRDDVAKLFDQLADMPKLRGVIHAAGVLDDGVLLAIDRTRLASVLAPKVRGAWNLHTAARHHALDFFALFSSASAMLGSAGQGSYAAANAFLAALARHRREQGLAATCLHFGPWAGSGMAAGDPRADKRWAARGIARIEPERAVALLGRLLAQGSTEIGILPIDWPKYATGFTGAAPALLDDVLPKAESPADMPARATGAKADLLRRFEAAPAGEREALVREHVRREVQRVLALSSSDAVEPHRGLFDMGLDSLMAVELRNRLQAAVGSAVPLPTTLIFDAPNVHTLATALAAHLRGAPATAAAPNHAERPSAEEAIAIVGAACRFPGAPDLDAFWRLLQGGVDAIREVPKDRWNIDAFFDPDPAAPGKMYTRWGGFIDGIDRFDADFFGIAPREAVKMDPQHRILLEVSWHALEHAGLAAHRLSGTRTGVFVGISGNDYAQLQLKAGDPTQIDAYFAAGSALSAAAGRVAYVLGLQGPAVAIDTACSSSLVALHLACRSLRAGETSVALAGGVSLVLMPETNVNLSRANMMAKDGRCKTFDAAADGYVRSEGCGVVVLKRLSDALAAGDRILAIVRGTAVNQDGKSVGFTAPNGTAQEAVIREALADARVAPEAVQVVEAHGTGTPLGDPIELRALGAVLGEGRKEPLVVGSVKANVGHLEAAAGMAGLLKLVLAFEHETFPPQIHFQTPNPQIPWGTLPVTIPTAPVPWPASAPRFAGLSSFGFIGTNAHAILEGPPANLHAENLRNAYSQSMNPSPPRAVRPGVHANAPSRDASVLALSAKGEDALRELAASYAEALAHTPDEAWRDVCFSANTGRAPQSYRLAVVASASADAARLLAERPIAQAFGECRVAFLYTGQGSQYPGMGKHLYDTEPVFRAALDRAAAFLTSHREPPHREPPHREPPHHASPHREPPHRQPPNIGRPHLDRPLLDVIFGVADANGSGHPVLDRTAYTQPALFALEWALTELWRSWGITPHVVMGHSVGEYVAACVAGVLSFEDALTLVAARGRLMQALPSGGAMAAVFADEPELRELLEPHAAHVAVAAWNGEREAVISGASSAVEAITESLAARGRKTRRLDVSHAFHSPLMDPMLDAFEAIASELRYAPPRIGFVSNLTGTADADPTNAAYWRRHVREPVRFADGMRTLHAQGTNVFVEIGPKPTLLGMGRGCLPTGHGVWVPSLRKGHDDRRHMLEALGALHVAGLEPDWRAVHDGAGDAPRRRVPLPSYPFQRKRHWVEGLGKGPAPARIEGEHPLLGRRIRSPGIKDVLFEARLGVDAPRLLDDHRVQGLAVVSGPTEASMIIDAATKVLGAGTVVFDEMVIQEAFILPDQGYRTVHTILTPDGKGAAPFQIWSCKEGDASDPSAWHRHLSGRVRVTDEAPPPSAFAPSFEEVRARCIEEISGEDFYRLVAPKGAFTFGPTFLNITKAWRRDREALCAMDLPEAVPFSEADAYRIYPSMLDAGFQLYVATRYGARTEDAVDGWVPFDLSSLRFYGVLGHRMWCHVTVEDEITGKSETARGEFRLFDASGAVVAHAPRLVFKRARREALMRVRAASEGKSDALYDLEWRPYEPPPAAGDRSRGWTIVGRGAEAIARLLPAAREGDERAGIVHLGALDPDATPRALLASVLPRIQELVSSGGARKPRLWIVTRGAQAVGGGAVDPTAAPLWGLGKVIMVEHPEIWGGLIDLDPNAEPADAEAKLVVDRITAAPAQPSEDHFARRGGQWHVARLGRTRTKDSGHAPAIRADASYLVTGGLGALGREVARWLVARGARNVVLLGRSAPGPEALRGLAELEPHVRVVQADVARRDELARVLADLQSGPPLRGVIHAAGVLADGLLAEQPWEKFEPALAAKIEGAWNLHELTADCPLDFFVLFSSAASLFGSAGQGNYAAANAFMDALAHHRRARGLPAVSVNWGPWADVGMAADPLRRRWTDFGVDPIPPEQGLAALASILGRDTAQIGVLFARWGKLFEKFAPGTEPSLFQELVREVRRTEPAAPDPSDLAARIRKAPAKKRRELLIEQVGRWSAAILGVEAKGGLDRKKALFDAGLDSLMAVELRNRLQNAVGVPLPPTLVFEHPTVEALSDFLLDSAFADERDPDAQAKSGTNAPNATQETELDGLSGKELFDLLDGELSEIRTLLEEP</sequence>
<dbReference type="Pfam" id="PF00550">
    <property type="entry name" value="PP-binding"/>
    <property type="match status" value="2"/>
</dbReference>
<dbReference type="SUPFAM" id="SSF51735">
    <property type="entry name" value="NAD(P)-binding Rossmann-fold domains"/>
    <property type="match status" value="4"/>
</dbReference>
<dbReference type="Proteomes" id="UP001370348">
    <property type="component" value="Chromosome"/>
</dbReference>
<dbReference type="InterPro" id="IPR014043">
    <property type="entry name" value="Acyl_transferase_dom"/>
</dbReference>
<dbReference type="InterPro" id="IPR016035">
    <property type="entry name" value="Acyl_Trfase/lysoPLipase"/>
</dbReference>
<dbReference type="InterPro" id="IPR013968">
    <property type="entry name" value="PKS_KR"/>
</dbReference>
<dbReference type="Gene3D" id="1.10.1200.10">
    <property type="entry name" value="ACP-like"/>
    <property type="match status" value="2"/>
</dbReference>
<feature type="region of interest" description="C-terminal hotdog fold" evidence="4">
    <location>
        <begin position="2207"/>
        <end position="2358"/>
    </location>
</feature>
<dbReference type="SUPFAM" id="SSF53901">
    <property type="entry name" value="Thiolase-like"/>
    <property type="match status" value="1"/>
</dbReference>
<dbReference type="InterPro" id="IPR057326">
    <property type="entry name" value="KR_dom"/>
</dbReference>
<dbReference type="Pfam" id="PF00698">
    <property type="entry name" value="Acyl_transf_1"/>
    <property type="match status" value="2"/>
</dbReference>
<dbReference type="SMART" id="SM00822">
    <property type="entry name" value="PKS_KR"/>
    <property type="match status" value="2"/>
</dbReference>
<dbReference type="Pfam" id="PF21089">
    <property type="entry name" value="PKS_DH_N"/>
    <property type="match status" value="1"/>
</dbReference>
<evidence type="ECO:0000256" key="5">
    <source>
        <dbReference type="SAM" id="MobiDB-lite"/>
    </source>
</evidence>
<evidence type="ECO:0000259" key="8">
    <source>
        <dbReference type="PROSITE" id="PS52019"/>
    </source>
</evidence>
<dbReference type="SUPFAM" id="SSF52151">
    <property type="entry name" value="FabD/lysophospholipase-like"/>
    <property type="match status" value="2"/>
</dbReference>
<dbReference type="Pfam" id="PF00109">
    <property type="entry name" value="ketoacyl-synt"/>
    <property type="match status" value="1"/>
</dbReference>
<dbReference type="InterPro" id="IPR016036">
    <property type="entry name" value="Malonyl_transacylase_ACP-bd"/>
</dbReference>
<evidence type="ECO:0000259" key="6">
    <source>
        <dbReference type="PROSITE" id="PS50075"/>
    </source>
</evidence>
<dbReference type="InterPro" id="IPR042104">
    <property type="entry name" value="PKS_dehydratase_sf"/>
</dbReference>
<feature type="domain" description="Carrier" evidence="6">
    <location>
        <begin position="1022"/>
        <end position="1099"/>
    </location>
</feature>
<dbReference type="InterPro" id="IPR001227">
    <property type="entry name" value="Ac_transferase_dom_sf"/>
</dbReference>
<dbReference type="Pfam" id="PF02801">
    <property type="entry name" value="Ketoacyl-synt_C"/>
    <property type="match status" value="1"/>
</dbReference>
<feature type="active site" description="Proton donor; for dehydratase activity" evidence="4">
    <location>
        <position position="2270"/>
    </location>
</feature>
<feature type="region of interest" description="Disordered" evidence="5">
    <location>
        <begin position="1697"/>
        <end position="1730"/>
    </location>
</feature>
<feature type="region of interest" description="Disordered" evidence="5">
    <location>
        <begin position="2910"/>
        <end position="2930"/>
    </location>
</feature>